<evidence type="ECO:0000256" key="1">
    <source>
        <dbReference type="SAM" id="MobiDB-lite"/>
    </source>
</evidence>
<comment type="caution">
    <text evidence="2">The sequence shown here is derived from an EMBL/GenBank/DDBJ whole genome shotgun (WGS) entry which is preliminary data.</text>
</comment>
<protein>
    <submittedName>
        <fullName evidence="2">Uncharacterized protein</fullName>
    </submittedName>
</protein>
<dbReference type="EMBL" id="JALGBH010000002">
    <property type="protein sequence ID" value="MCJ0743407.1"/>
    <property type="molecule type" value="Genomic_DNA"/>
</dbReference>
<organism evidence="2 3">
    <name type="scientific">Pedobacter montanisoli</name>
    <dbReference type="NCBI Taxonomy" id="2923277"/>
    <lineage>
        <taxon>Bacteria</taxon>
        <taxon>Pseudomonadati</taxon>
        <taxon>Bacteroidota</taxon>
        <taxon>Sphingobacteriia</taxon>
        <taxon>Sphingobacteriales</taxon>
        <taxon>Sphingobacteriaceae</taxon>
        <taxon>Pedobacter</taxon>
    </lineage>
</organism>
<name>A0ABS9ZYP5_9SPHI</name>
<dbReference type="Proteomes" id="UP001165460">
    <property type="component" value="Unassembled WGS sequence"/>
</dbReference>
<dbReference type="RefSeq" id="WP_243362582.1">
    <property type="nucleotide sequence ID" value="NZ_JALGBH010000002.1"/>
</dbReference>
<proteinExistence type="predicted"/>
<keyword evidence="3" id="KW-1185">Reference proteome</keyword>
<gene>
    <name evidence="2" type="ORF">MMF97_11835</name>
</gene>
<feature type="region of interest" description="Disordered" evidence="1">
    <location>
        <begin position="1"/>
        <end position="23"/>
    </location>
</feature>
<reference evidence="2" key="1">
    <citation type="submission" date="2022-03" db="EMBL/GenBank/DDBJ databases">
        <authorList>
            <person name="Woo C.Y."/>
        </authorList>
    </citation>
    <scope>NUCLEOTIDE SEQUENCE</scope>
    <source>
        <strain evidence="2">CYS-01</strain>
    </source>
</reference>
<accession>A0ABS9ZYP5</accession>
<evidence type="ECO:0000313" key="2">
    <source>
        <dbReference type="EMBL" id="MCJ0743407.1"/>
    </source>
</evidence>
<evidence type="ECO:0000313" key="3">
    <source>
        <dbReference type="Proteomes" id="UP001165460"/>
    </source>
</evidence>
<feature type="compositionally biased region" description="Polar residues" evidence="1">
    <location>
        <begin position="1"/>
        <end position="20"/>
    </location>
</feature>
<sequence length="100" mass="11499">MKNTGNFEGQDRQNSSNEFNGLNYWVNPNVGNVSGAQRDSLEIDPNENEATNEENNQYANLSKATGHYPVETIPQEEPFKNKDMPTYFLEYDLDKLDFMD</sequence>